<protein>
    <submittedName>
        <fullName evidence="3">Alpha/beta fold hydrolase</fullName>
    </submittedName>
</protein>
<dbReference type="PANTHER" id="PTHR46118">
    <property type="entry name" value="PROTEIN ABHD11"/>
    <property type="match status" value="1"/>
</dbReference>
<dbReference type="Proteomes" id="UP000270291">
    <property type="component" value="Unassembled WGS sequence"/>
</dbReference>
<dbReference type="InterPro" id="IPR000073">
    <property type="entry name" value="AB_hydrolase_1"/>
</dbReference>
<dbReference type="SUPFAM" id="SSF53474">
    <property type="entry name" value="alpha/beta-Hydrolases"/>
    <property type="match status" value="1"/>
</dbReference>
<dbReference type="InterPro" id="IPR000639">
    <property type="entry name" value="Epox_hydrolase-like"/>
</dbReference>
<dbReference type="PANTHER" id="PTHR46118:SF4">
    <property type="entry name" value="PROTEIN ABHD11"/>
    <property type="match status" value="1"/>
</dbReference>
<evidence type="ECO:0000313" key="4">
    <source>
        <dbReference type="Proteomes" id="UP000270291"/>
    </source>
</evidence>
<comment type="caution">
    <text evidence="3">The sequence shown here is derived from an EMBL/GenBank/DDBJ whole genome shotgun (WGS) entry which is preliminary data.</text>
</comment>
<reference evidence="3 4" key="1">
    <citation type="submission" date="2018-12" db="EMBL/GenBank/DDBJ databases">
        <authorList>
            <person name="Feng G."/>
            <person name="Zhu H."/>
        </authorList>
    </citation>
    <scope>NUCLEOTIDE SEQUENCE [LARGE SCALE GENOMIC DNA]</scope>
    <source>
        <strain evidence="3 4">LMG 26000</strain>
    </source>
</reference>
<keyword evidence="1 3" id="KW-0378">Hydrolase</keyword>
<dbReference type="InterPro" id="IPR029058">
    <property type="entry name" value="AB_hydrolase_fold"/>
</dbReference>
<dbReference type="Pfam" id="PF00561">
    <property type="entry name" value="Abhydrolase_1"/>
    <property type="match status" value="1"/>
</dbReference>
<keyword evidence="4" id="KW-1185">Reference proteome</keyword>
<organism evidence="3 4">
    <name type="scientific">Hymenobacter perfusus</name>
    <dbReference type="NCBI Taxonomy" id="1236770"/>
    <lineage>
        <taxon>Bacteria</taxon>
        <taxon>Pseudomonadati</taxon>
        <taxon>Bacteroidota</taxon>
        <taxon>Cytophagia</taxon>
        <taxon>Cytophagales</taxon>
        <taxon>Hymenobacteraceae</taxon>
        <taxon>Hymenobacter</taxon>
    </lineage>
</organism>
<feature type="domain" description="AB hydrolase-1" evidence="2">
    <location>
        <begin position="14"/>
        <end position="246"/>
    </location>
</feature>
<dbReference type="EMBL" id="RWIU01000004">
    <property type="protein sequence ID" value="RSK42892.1"/>
    <property type="molecule type" value="Genomic_DNA"/>
</dbReference>
<dbReference type="OrthoDB" id="9808398at2"/>
<accession>A0A3R9NVR9</accession>
<proteinExistence type="predicted"/>
<dbReference type="AlphaFoldDB" id="A0A3R9NVR9"/>
<dbReference type="GO" id="GO:0016787">
    <property type="term" value="F:hydrolase activity"/>
    <property type="evidence" value="ECO:0007669"/>
    <property type="project" value="UniProtKB-KW"/>
</dbReference>
<sequence length="259" mass="28745">MLQLHFREMGQGSPLVILHGLFGTLDNWQTLARRWAEAGHRVIVADLRNHGRSPHAPEHTYALMSEDVLGLFDQLQLGPETTLLGHSMGGKVAMRFALEHPQHLGKLIVVDIAPRFSDMEHQDSVITGLNAVPLATLENRQQADDALAQHIRQVDTRQFLLKNLYRRDDNSFAWRPNLAVLTAGMAHVGEEITAAQPFLKPALFIRGGLSDYINADDKLHGIPALFPNSQVETVVDAGHWVHAEKPDEVFGLVKAFIGS</sequence>
<dbReference type="RefSeq" id="WP_125438846.1">
    <property type="nucleotide sequence ID" value="NZ_RWIU01000004.1"/>
</dbReference>
<gene>
    <name evidence="3" type="ORF">EI293_13935</name>
</gene>
<name>A0A3R9NVR9_9BACT</name>
<evidence type="ECO:0000256" key="1">
    <source>
        <dbReference type="ARBA" id="ARBA00022801"/>
    </source>
</evidence>
<dbReference type="PRINTS" id="PR00111">
    <property type="entry name" value="ABHYDROLASE"/>
</dbReference>
<evidence type="ECO:0000313" key="3">
    <source>
        <dbReference type="EMBL" id="RSK42892.1"/>
    </source>
</evidence>
<dbReference type="PRINTS" id="PR00412">
    <property type="entry name" value="EPOXHYDRLASE"/>
</dbReference>
<evidence type="ECO:0000259" key="2">
    <source>
        <dbReference type="Pfam" id="PF00561"/>
    </source>
</evidence>
<dbReference type="Gene3D" id="3.40.50.1820">
    <property type="entry name" value="alpha/beta hydrolase"/>
    <property type="match status" value="1"/>
</dbReference>